<name>A0AA88DL09_FICCA</name>
<dbReference type="PANTHER" id="PTHR33103:SF19">
    <property type="entry name" value="OS09G0544700 PROTEIN"/>
    <property type="match status" value="1"/>
</dbReference>
<dbReference type="EMBL" id="BTGU01000069">
    <property type="protein sequence ID" value="GMN57251.1"/>
    <property type="molecule type" value="Genomic_DNA"/>
</dbReference>
<sequence length="124" mass="13665">MASSKSEVIRLKLMVDTKKKRIPYAMVGKDFVKFVFTFLSLPVATVTRLLTKSSSNTGMVGCLGDLYKSLEEMEDFYETTFTGNKLYKDSALYPKVPFSVSSAAAKVPLLSPFSVSKVIPSIGF</sequence>
<gene>
    <name evidence="1" type="ORF">TIFTF001_026366</name>
</gene>
<protein>
    <recommendedName>
        <fullName evidence="3">DUF674 family protein</fullName>
    </recommendedName>
</protein>
<dbReference type="AlphaFoldDB" id="A0AA88DL09"/>
<dbReference type="Pfam" id="PF05056">
    <property type="entry name" value="DUF674"/>
    <property type="match status" value="1"/>
</dbReference>
<evidence type="ECO:0000313" key="1">
    <source>
        <dbReference type="EMBL" id="GMN57251.1"/>
    </source>
</evidence>
<comment type="caution">
    <text evidence="1">The sequence shown here is derived from an EMBL/GenBank/DDBJ whole genome shotgun (WGS) entry which is preliminary data.</text>
</comment>
<dbReference type="PANTHER" id="PTHR33103">
    <property type="entry name" value="OS01G0153900 PROTEIN"/>
    <property type="match status" value="1"/>
</dbReference>
<dbReference type="Proteomes" id="UP001187192">
    <property type="component" value="Unassembled WGS sequence"/>
</dbReference>
<accession>A0AA88DL09</accession>
<organism evidence="1 2">
    <name type="scientific">Ficus carica</name>
    <name type="common">Common fig</name>
    <dbReference type="NCBI Taxonomy" id="3494"/>
    <lineage>
        <taxon>Eukaryota</taxon>
        <taxon>Viridiplantae</taxon>
        <taxon>Streptophyta</taxon>
        <taxon>Embryophyta</taxon>
        <taxon>Tracheophyta</taxon>
        <taxon>Spermatophyta</taxon>
        <taxon>Magnoliopsida</taxon>
        <taxon>eudicotyledons</taxon>
        <taxon>Gunneridae</taxon>
        <taxon>Pentapetalae</taxon>
        <taxon>rosids</taxon>
        <taxon>fabids</taxon>
        <taxon>Rosales</taxon>
        <taxon>Moraceae</taxon>
        <taxon>Ficeae</taxon>
        <taxon>Ficus</taxon>
    </lineage>
</organism>
<proteinExistence type="predicted"/>
<evidence type="ECO:0000313" key="2">
    <source>
        <dbReference type="Proteomes" id="UP001187192"/>
    </source>
</evidence>
<keyword evidence="2" id="KW-1185">Reference proteome</keyword>
<reference evidence="1" key="1">
    <citation type="submission" date="2023-07" db="EMBL/GenBank/DDBJ databases">
        <title>draft genome sequence of fig (Ficus carica).</title>
        <authorList>
            <person name="Takahashi T."/>
            <person name="Nishimura K."/>
        </authorList>
    </citation>
    <scope>NUCLEOTIDE SEQUENCE</scope>
</reference>
<evidence type="ECO:0008006" key="3">
    <source>
        <dbReference type="Google" id="ProtNLM"/>
    </source>
</evidence>
<dbReference type="InterPro" id="IPR007750">
    <property type="entry name" value="DUF674"/>
</dbReference>